<dbReference type="AlphaFoldDB" id="A0A7C2JZB3"/>
<name>A0A7C2JZB3_9PLAN</name>
<proteinExistence type="predicted"/>
<dbReference type="EMBL" id="DSOK01000171">
    <property type="protein sequence ID" value="HEN14979.1"/>
    <property type="molecule type" value="Genomic_DNA"/>
</dbReference>
<gene>
    <name evidence="1" type="ORF">ENQ76_05850</name>
</gene>
<accession>A0A7C2JZB3</accession>
<protein>
    <submittedName>
        <fullName evidence="1">Uncharacterized protein</fullName>
    </submittedName>
</protein>
<evidence type="ECO:0000313" key="1">
    <source>
        <dbReference type="EMBL" id="HEN14979.1"/>
    </source>
</evidence>
<organism evidence="1">
    <name type="scientific">Schlesneria paludicola</name>
    <dbReference type="NCBI Taxonomy" id="360056"/>
    <lineage>
        <taxon>Bacteria</taxon>
        <taxon>Pseudomonadati</taxon>
        <taxon>Planctomycetota</taxon>
        <taxon>Planctomycetia</taxon>
        <taxon>Planctomycetales</taxon>
        <taxon>Planctomycetaceae</taxon>
        <taxon>Schlesneria</taxon>
    </lineage>
</organism>
<sequence>MPDLGLISLFLALLMSAGNEGVVTLTKPAAPPAAGTRHYLVQVRILEVDEQGRTTLIASPSVQTTGAAAGVTIDGERGRRFEFHFSASVDGAPSPLPVVIGNDAVAPKPIAVAASAVMEADPALERKVSVRAIQQPRKDVIREVARQAGLNVAVAADSAADAVSQLAAPITIQIDNEPLDDVLKQLMEPLKLGYSVRHGLVLIGFDAPTPSAAPQRMSADAIPTADGWQVRVYDVAGLVNPDPTTDRPDFQPLLKRLQAEVLPKTWDSAGGEATVRGFDSTVSLVVRQTPAGHEAVAGFLARLRMQK</sequence>
<comment type="caution">
    <text evidence="1">The sequence shown here is derived from an EMBL/GenBank/DDBJ whole genome shotgun (WGS) entry which is preliminary data.</text>
</comment>
<reference evidence="1" key="1">
    <citation type="journal article" date="2020" name="mSystems">
        <title>Genome- and Community-Level Interaction Insights into Carbon Utilization and Element Cycling Functions of Hydrothermarchaeota in Hydrothermal Sediment.</title>
        <authorList>
            <person name="Zhou Z."/>
            <person name="Liu Y."/>
            <person name="Xu W."/>
            <person name="Pan J."/>
            <person name="Luo Z.H."/>
            <person name="Li M."/>
        </authorList>
    </citation>
    <scope>NUCLEOTIDE SEQUENCE [LARGE SCALE GENOMIC DNA]</scope>
    <source>
        <strain evidence="1">SpSt-339</strain>
    </source>
</reference>